<name>A0A099T0E7_METMT</name>
<dbReference type="InterPro" id="IPR035965">
    <property type="entry name" value="PAS-like_dom_sf"/>
</dbReference>
<sequence>MDSIISGVVIIDSKDHVIVDANETAANMIGLPKEEIIGNVCHKYICPAEASQCPVAHPGQILDRSECVVLNYKGEPIPILKTVKKFEKGDDLYFIESFIDISNLKDAEKDLLVKEKAIDSSINAIFLADPEGNLTYVNPSFLELWGYDDEKEILGRTPVELW</sequence>
<evidence type="ECO:0000313" key="3">
    <source>
        <dbReference type="Proteomes" id="UP000029859"/>
    </source>
</evidence>
<comment type="caution">
    <text evidence="2">The sequence shown here is derived from an EMBL/GenBank/DDBJ whole genome shotgun (WGS) entry which is preliminary data.</text>
</comment>
<dbReference type="CDD" id="cd00130">
    <property type="entry name" value="PAS"/>
    <property type="match status" value="2"/>
</dbReference>
<accession>A0A099T0E7</accession>
<dbReference type="InterPro" id="IPR000014">
    <property type="entry name" value="PAS"/>
</dbReference>
<dbReference type="Pfam" id="PF13426">
    <property type="entry name" value="PAS_9"/>
    <property type="match status" value="1"/>
</dbReference>
<evidence type="ECO:0000259" key="1">
    <source>
        <dbReference type="PROSITE" id="PS50112"/>
    </source>
</evidence>
<protein>
    <recommendedName>
        <fullName evidence="1">PAS domain-containing protein</fullName>
    </recommendedName>
</protein>
<gene>
    <name evidence="2" type="ORF">LI82_07760</name>
</gene>
<feature type="domain" description="PAS" evidence="1">
    <location>
        <begin position="1"/>
        <end position="39"/>
    </location>
</feature>
<dbReference type="Gene3D" id="3.30.450.20">
    <property type="entry name" value="PAS domain"/>
    <property type="match status" value="2"/>
</dbReference>
<dbReference type="Pfam" id="PF13188">
    <property type="entry name" value="PAS_8"/>
    <property type="match status" value="1"/>
</dbReference>
<feature type="domain" description="PAS" evidence="1">
    <location>
        <begin position="115"/>
        <end position="151"/>
    </location>
</feature>
<dbReference type="PROSITE" id="PS50112">
    <property type="entry name" value="PAS"/>
    <property type="match status" value="2"/>
</dbReference>
<proteinExistence type="predicted"/>
<dbReference type="AlphaFoldDB" id="A0A099T0E7"/>
<dbReference type="SUPFAM" id="SSF55785">
    <property type="entry name" value="PYP-like sensor domain (PAS domain)"/>
    <property type="match status" value="2"/>
</dbReference>
<dbReference type="NCBIfam" id="TIGR00229">
    <property type="entry name" value="sensory_box"/>
    <property type="match status" value="2"/>
</dbReference>
<organism evidence="2 3">
    <name type="scientific">Methanococcoides methylutens</name>
    <dbReference type="NCBI Taxonomy" id="2226"/>
    <lineage>
        <taxon>Archaea</taxon>
        <taxon>Methanobacteriati</taxon>
        <taxon>Methanobacteriota</taxon>
        <taxon>Stenosarchaea group</taxon>
        <taxon>Methanomicrobia</taxon>
        <taxon>Methanosarcinales</taxon>
        <taxon>Methanosarcinaceae</taxon>
        <taxon>Methanococcoides</taxon>
    </lineage>
</organism>
<dbReference type="EMBL" id="JRHO01000014">
    <property type="protein sequence ID" value="KGK97671.1"/>
    <property type="molecule type" value="Genomic_DNA"/>
</dbReference>
<reference evidence="2 3" key="1">
    <citation type="submission" date="2014-09" db="EMBL/GenBank/DDBJ databases">
        <title>Draft genome sequence of an obligately methylotrophic methanogen, Methanococcoides methylutens, isolated from marine sediment.</title>
        <authorList>
            <person name="Guan Y."/>
            <person name="Ngugi D.K."/>
            <person name="Blom J."/>
            <person name="Ali S."/>
            <person name="Ferry J.G."/>
            <person name="Stingl U."/>
        </authorList>
    </citation>
    <scope>NUCLEOTIDE SEQUENCE [LARGE SCALE GENOMIC DNA]</scope>
    <source>
        <strain evidence="2 3">DSM 2657</strain>
    </source>
</reference>
<evidence type="ECO:0000313" key="2">
    <source>
        <dbReference type="EMBL" id="KGK97671.1"/>
    </source>
</evidence>
<dbReference type="OrthoDB" id="342253at2157"/>
<dbReference type="Proteomes" id="UP000029859">
    <property type="component" value="Unassembled WGS sequence"/>
</dbReference>
<keyword evidence="3" id="KW-1185">Reference proteome</keyword>